<keyword evidence="3" id="KW-1185">Reference proteome</keyword>
<gene>
    <name evidence="2" type="ORF">DFP72DRAFT_845133</name>
</gene>
<feature type="compositionally biased region" description="Basic and acidic residues" evidence="1">
    <location>
        <begin position="310"/>
        <end position="323"/>
    </location>
</feature>
<evidence type="ECO:0000256" key="1">
    <source>
        <dbReference type="SAM" id="MobiDB-lite"/>
    </source>
</evidence>
<evidence type="ECO:0000313" key="2">
    <source>
        <dbReference type="EMBL" id="KAF6758166.1"/>
    </source>
</evidence>
<protein>
    <submittedName>
        <fullName evidence="2">Uncharacterized protein</fullName>
    </submittedName>
</protein>
<feature type="region of interest" description="Disordered" evidence="1">
    <location>
        <begin position="309"/>
        <end position="367"/>
    </location>
</feature>
<dbReference type="EMBL" id="JACGCI010000019">
    <property type="protein sequence ID" value="KAF6758166.1"/>
    <property type="molecule type" value="Genomic_DNA"/>
</dbReference>
<accession>A0A8H6MAN1</accession>
<reference evidence="2 3" key="1">
    <citation type="submission" date="2020-07" db="EMBL/GenBank/DDBJ databases">
        <title>Comparative genomics of pyrophilous fungi reveals a link between fire events and developmental genes.</title>
        <authorList>
            <consortium name="DOE Joint Genome Institute"/>
            <person name="Steindorff A.S."/>
            <person name="Carver A."/>
            <person name="Calhoun S."/>
            <person name="Stillman K."/>
            <person name="Liu H."/>
            <person name="Lipzen A."/>
            <person name="Pangilinan J."/>
            <person name="Labutti K."/>
            <person name="Bruns T.D."/>
            <person name="Grigoriev I.V."/>
        </authorList>
    </citation>
    <scope>NUCLEOTIDE SEQUENCE [LARGE SCALE GENOMIC DNA]</scope>
    <source>
        <strain evidence="2 3">CBS 144469</strain>
    </source>
</reference>
<sequence length="367" mass="41378">MSSPEDTAHWSSVTFEGEQTLEHVMEALRARPSSYTISQAKTGYRGNWFLWDKETDEAVLLTHAFTVAYSTPLDTGNFVPEGCTAPEGMYDSQMRREPGPRAQVNITFDYGMDPNLSEYVDFLETWVQGIPEFNKAKRARSNWMTPAYIAESSRHTVSIPVFQRKNAFNCKDGKYEVPYEVHPWIAEASVPNNQHWIPNPSIVRVLERGVDDTLVDVLLESETPALKSGDLVKMTFKVNFAVGPSSWTSNYMPVQIIRVGRVDRDLSTPAVHSEDPEVYNLPRAGEKLDDAFDEESDVEDKASNLLQRSVKAENRGTKRKIDTAIEEGSLLETEDETTSESGAPDETQLKQPLYTGKRKRYPKGKAK</sequence>
<dbReference type="Proteomes" id="UP000521943">
    <property type="component" value="Unassembled WGS sequence"/>
</dbReference>
<feature type="compositionally biased region" description="Basic residues" evidence="1">
    <location>
        <begin position="356"/>
        <end position="367"/>
    </location>
</feature>
<dbReference type="AlphaFoldDB" id="A0A8H6MAN1"/>
<name>A0A8H6MAN1_9AGAR</name>
<dbReference type="OrthoDB" id="3034725at2759"/>
<evidence type="ECO:0000313" key="3">
    <source>
        <dbReference type="Proteomes" id="UP000521943"/>
    </source>
</evidence>
<proteinExistence type="predicted"/>
<comment type="caution">
    <text evidence="2">The sequence shown here is derived from an EMBL/GenBank/DDBJ whole genome shotgun (WGS) entry which is preliminary data.</text>
</comment>
<organism evidence="2 3">
    <name type="scientific">Ephemerocybe angulata</name>
    <dbReference type="NCBI Taxonomy" id="980116"/>
    <lineage>
        <taxon>Eukaryota</taxon>
        <taxon>Fungi</taxon>
        <taxon>Dikarya</taxon>
        <taxon>Basidiomycota</taxon>
        <taxon>Agaricomycotina</taxon>
        <taxon>Agaricomycetes</taxon>
        <taxon>Agaricomycetidae</taxon>
        <taxon>Agaricales</taxon>
        <taxon>Agaricineae</taxon>
        <taxon>Psathyrellaceae</taxon>
        <taxon>Ephemerocybe</taxon>
    </lineage>
</organism>